<dbReference type="Proteomes" id="UP000823046">
    <property type="component" value="Unassembled WGS sequence"/>
</dbReference>
<evidence type="ECO:0008006" key="4">
    <source>
        <dbReference type="Google" id="ProtNLM"/>
    </source>
</evidence>
<keyword evidence="3" id="KW-1185">Reference proteome</keyword>
<proteinExistence type="predicted"/>
<keyword evidence="1" id="KW-0472">Membrane</keyword>
<reference evidence="2 3" key="1">
    <citation type="journal article" date="2020" name="bioRxiv">
        <title>Metabolic contributions of an alphaproteobacterial endosymbiont in the apicomplexan Cardiosporidium cionae.</title>
        <authorList>
            <person name="Hunter E.S."/>
            <person name="Paight C.J."/>
            <person name="Lane C.E."/>
        </authorList>
    </citation>
    <scope>NUCLEOTIDE SEQUENCE [LARGE SCALE GENOMIC DNA]</scope>
    <source>
        <strain evidence="2">ESH_2018</strain>
    </source>
</reference>
<feature type="transmembrane region" description="Helical" evidence="1">
    <location>
        <begin position="262"/>
        <end position="282"/>
    </location>
</feature>
<name>A0ABQ7J4M4_9APIC</name>
<sequence length="286" mass="33069">MKNSKVNSIEALIQRSAFIEEQCLPKENTEEKETKNDAFLRIKKNTVDLIRNCRVLIQDRHRIQRTKGNSFEAIKKGKDINQIIEQLHGDFRGLSNAYTKQCKRRDKEKFSDEELQRRYDEIGVIKRQIDELVSSYKSTNGLFDFSENGDEIEKELGLTNSLNLESNRWRGRPEEKVSEEDQATLSKWKERDAHFDQQVVEIGKSVEAIAEEAYQIKDRTEKQISLAADIQEKVVDTSAELRFVNDRIKGVVEKGNSGKYCFRFVLIFVVIIMAVALASVSIRKFA</sequence>
<protein>
    <recommendedName>
        <fullName evidence="4">t-SNARE coiled-coil homology domain-containing protein</fullName>
    </recommendedName>
</protein>
<evidence type="ECO:0000313" key="3">
    <source>
        <dbReference type="Proteomes" id="UP000823046"/>
    </source>
</evidence>
<evidence type="ECO:0000313" key="2">
    <source>
        <dbReference type="EMBL" id="KAF8818527.1"/>
    </source>
</evidence>
<gene>
    <name evidence="2" type="ORF">IE077_002014</name>
</gene>
<evidence type="ECO:0000256" key="1">
    <source>
        <dbReference type="SAM" id="Phobius"/>
    </source>
</evidence>
<organism evidence="2 3">
    <name type="scientific">Cardiosporidium cionae</name>
    <dbReference type="NCBI Taxonomy" id="476202"/>
    <lineage>
        <taxon>Eukaryota</taxon>
        <taxon>Sar</taxon>
        <taxon>Alveolata</taxon>
        <taxon>Apicomplexa</taxon>
        <taxon>Aconoidasida</taxon>
        <taxon>Nephromycida</taxon>
        <taxon>Cardiosporidium</taxon>
    </lineage>
</organism>
<comment type="caution">
    <text evidence="2">The sequence shown here is derived from an EMBL/GenBank/DDBJ whole genome shotgun (WGS) entry which is preliminary data.</text>
</comment>
<dbReference type="EMBL" id="JADAQX010001060">
    <property type="protein sequence ID" value="KAF8818527.1"/>
    <property type="molecule type" value="Genomic_DNA"/>
</dbReference>
<accession>A0ABQ7J4M4</accession>
<keyword evidence="1" id="KW-0812">Transmembrane</keyword>
<keyword evidence="1" id="KW-1133">Transmembrane helix</keyword>